<proteinExistence type="predicted"/>
<gene>
    <name evidence="3" type="ORF">FYJ73_00745</name>
</gene>
<dbReference type="RefSeq" id="WP_154532612.1">
    <property type="nucleotide sequence ID" value="NZ_VUNG01000001.1"/>
</dbReference>
<dbReference type="Gene3D" id="3.90.780.10">
    <property type="entry name" value="5'-Nucleotidase, C-terminal domain"/>
    <property type="match status" value="1"/>
</dbReference>
<evidence type="ECO:0000256" key="1">
    <source>
        <dbReference type="SAM" id="SignalP"/>
    </source>
</evidence>
<reference evidence="3 4" key="1">
    <citation type="submission" date="2019-08" db="EMBL/GenBank/DDBJ databases">
        <title>In-depth cultivation of the pig gut microbiome towards novel bacterial diversity and tailored functional studies.</title>
        <authorList>
            <person name="Wylensek D."/>
            <person name="Hitch T.C.A."/>
            <person name="Clavel T."/>
        </authorList>
    </citation>
    <scope>NUCLEOTIDE SEQUENCE [LARGE SCALE GENOMIC DNA]</scope>
    <source>
        <strain evidence="3 4">LKV-178-WT-2A</strain>
    </source>
</reference>
<dbReference type="GO" id="GO:0009166">
    <property type="term" value="P:nucleotide catabolic process"/>
    <property type="evidence" value="ECO:0007669"/>
    <property type="project" value="InterPro"/>
</dbReference>
<name>A0A7K0KBI6_9BACT</name>
<dbReference type="InterPro" id="IPR006179">
    <property type="entry name" value="5_nucleotidase/apyrase"/>
</dbReference>
<dbReference type="PANTHER" id="PTHR11575">
    <property type="entry name" value="5'-NUCLEOTIDASE-RELATED"/>
    <property type="match status" value="1"/>
</dbReference>
<keyword evidence="1" id="KW-0732">Signal</keyword>
<feature type="domain" description="5'-Nucleotidase C-terminal" evidence="2">
    <location>
        <begin position="68"/>
        <end position="212"/>
    </location>
</feature>
<dbReference type="AlphaFoldDB" id="A0A7K0KBI6"/>
<dbReference type="InterPro" id="IPR008334">
    <property type="entry name" value="5'-Nucleotdase_C"/>
</dbReference>
<sequence>MMKRNTTLSALCLTWVLLLPSCGSQYHLTDIQRTQVMVDSRYDRQPDQAAATLLAPYKHVVDSVMNPVVGTTTHYMTKQRPESDMSNLLSDILVWYGKQTGEHIDFGMYNIGGIRASLPAGKVTYGDILNVAPFENHITYLTLSGSKVQELFQQVASVGGEGVSHSVRLVITKDGQLKSATINGKEIDPNGSYRIATIDYLAHGNDKMTAYKAATDVVSPQEEKYDTRYIIRHYFQEMTKAGKAVDGHVEGRIVVE</sequence>
<feature type="signal peptide" evidence="1">
    <location>
        <begin position="1"/>
        <end position="26"/>
    </location>
</feature>
<dbReference type="InterPro" id="IPR036907">
    <property type="entry name" value="5'-Nucleotdase_C_sf"/>
</dbReference>
<feature type="chain" id="PRO_5029882398" description="5'-Nucleotidase C-terminal domain-containing protein" evidence="1">
    <location>
        <begin position="27"/>
        <end position="256"/>
    </location>
</feature>
<keyword evidence="4" id="KW-1185">Reference proteome</keyword>
<organism evidence="3 4">
    <name type="scientific">Hallella mizrahii</name>
    <dbReference type="NCBI Taxonomy" id="2606637"/>
    <lineage>
        <taxon>Bacteria</taxon>
        <taxon>Pseudomonadati</taxon>
        <taxon>Bacteroidota</taxon>
        <taxon>Bacteroidia</taxon>
        <taxon>Bacteroidales</taxon>
        <taxon>Prevotellaceae</taxon>
        <taxon>Hallella</taxon>
    </lineage>
</organism>
<dbReference type="PRINTS" id="PR01607">
    <property type="entry name" value="APYRASEFAMLY"/>
</dbReference>
<dbReference type="GO" id="GO:0016787">
    <property type="term" value="F:hydrolase activity"/>
    <property type="evidence" value="ECO:0007669"/>
    <property type="project" value="InterPro"/>
</dbReference>
<dbReference type="PANTHER" id="PTHR11575:SF24">
    <property type="entry name" value="5'-NUCLEOTIDASE"/>
    <property type="match status" value="1"/>
</dbReference>
<dbReference type="SUPFAM" id="SSF55816">
    <property type="entry name" value="5'-nucleotidase (syn. UDP-sugar hydrolase), C-terminal domain"/>
    <property type="match status" value="1"/>
</dbReference>
<dbReference type="Pfam" id="PF02872">
    <property type="entry name" value="5_nucleotid_C"/>
    <property type="match status" value="1"/>
</dbReference>
<dbReference type="EMBL" id="VUNG01000001">
    <property type="protein sequence ID" value="MST83229.1"/>
    <property type="molecule type" value="Genomic_DNA"/>
</dbReference>
<protein>
    <recommendedName>
        <fullName evidence="2">5'-Nucleotidase C-terminal domain-containing protein</fullName>
    </recommendedName>
</protein>
<evidence type="ECO:0000313" key="4">
    <source>
        <dbReference type="Proteomes" id="UP000438914"/>
    </source>
</evidence>
<comment type="caution">
    <text evidence="3">The sequence shown here is derived from an EMBL/GenBank/DDBJ whole genome shotgun (WGS) entry which is preliminary data.</text>
</comment>
<dbReference type="Proteomes" id="UP000438914">
    <property type="component" value="Unassembled WGS sequence"/>
</dbReference>
<evidence type="ECO:0000259" key="2">
    <source>
        <dbReference type="Pfam" id="PF02872"/>
    </source>
</evidence>
<evidence type="ECO:0000313" key="3">
    <source>
        <dbReference type="EMBL" id="MST83229.1"/>
    </source>
</evidence>
<accession>A0A7K0KBI6</accession>